<name>A0A327NGM3_9BACT</name>
<dbReference type="GO" id="GO:0003676">
    <property type="term" value="F:nucleic acid binding"/>
    <property type="evidence" value="ECO:0007669"/>
    <property type="project" value="InterPro"/>
</dbReference>
<dbReference type="InterPro" id="IPR043714">
    <property type="entry name" value="DUF5655"/>
</dbReference>
<dbReference type="InterPro" id="IPR011856">
    <property type="entry name" value="tRNA_endonuc-like_dom_sf"/>
</dbReference>
<evidence type="ECO:0000313" key="2">
    <source>
        <dbReference type="EMBL" id="RAI73439.1"/>
    </source>
</evidence>
<gene>
    <name evidence="2" type="ORF">HMF3257_01500</name>
</gene>
<proteinExistence type="predicted"/>
<protein>
    <recommendedName>
        <fullName evidence="1">DUF5655 domain-containing protein</fullName>
    </recommendedName>
</protein>
<evidence type="ECO:0000259" key="1">
    <source>
        <dbReference type="Pfam" id="PF18899"/>
    </source>
</evidence>
<evidence type="ECO:0000313" key="3">
    <source>
        <dbReference type="Proteomes" id="UP000249016"/>
    </source>
</evidence>
<comment type="caution">
    <text evidence="2">The sequence shown here is derived from an EMBL/GenBank/DDBJ whole genome shotgun (WGS) entry which is preliminary data.</text>
</comment>
<dbReference type="OrthoDB" id="9798761at2"/>
<dbReference type="EMBL" id="QLII01000001">
    <property type="protein sequence ID" value="RAI73439.1"/>
    <property type="molecule type" value="Genomic_DNA"/>
</dbReference>
<accession>A0A327NGM3</accession>
<sequence>MPLFRIGQKLEHIKEISFKLEREIQQLTEQNLRTLLHLDFIKSEFALNGFRIDTLAFDRDSKSFVIIEYKRDKTFSVIDQGYAYLSLMLNNKADFILEFNESQNESLKRTDVDWTQSRVLFISPMFTTYQREAINFKDLPIELWEVKKFDNNTISYEQVQKATAKESIKTISRTDKTVEAVSKEVKVFTEQDHLQKIDFETRELYEQVKDRVLNLDDNVTVQPKKQTIGFKVDNNIFCDIVLQGKGLKVFLNLKSNELQDQKNIARDVSNVGHWGNGSYEIKLSDLEDIDYVLSLLKQSLRKNKNGK</sequence>
<dbReference type="Gene3D" id="3.40.1350.10">
    <property type="match status" value="1"/>
</dbReference>
<reference evidence="2 3" key="1">
    <citation type="submission" date="2018-06" db="EMBL/GenBank/DDBJ databases">
        <title>Spirosoma sp. HMF3257 Genome sequencing and assembly.</title>
        <authorList>
            <person name="Kang H."/>
            <person name="Cha I."/>
            <person name="Kim H."/>
            <person name="Kang J."/>
            <person name="Joh K."/>
        </authorList>
    </citation>
    <scope>NUCLEOTIDE SEQUENCE [LARGE SCALE GENOMIC DNA]</scope>
    <source>
        <strain evidence="2 3">HMF3257</strain>
    </source>
</reference>
<dbReference type="AlphaFoldDB" id="A0A327NGM3"/>
<dbReference type="Pfam" id="PF18899">
    <property type="entry name" value="DUF5655"/>
    <property type="match status" value="1"/>
</dbReference>
<organism evidence="2 3">
    <name type="scientific">Spirosoma telluris</name>
    <dbReference type="NCBI Taxonomy" id="2183553"/>
    <lineage>
        <taxon>Bacteria</taxon>
        <taxon>Pseudomonadati</taxon>
        <taxon>Bacteroidota</taxon>
        <taxon>Cytophagia</taxon>
        <taxon>Cytophagales</taxon>
        <taxon>Cytophagaceae</taxon>
        <taxon>Spirosoma</taxon>
    </lineage>
</organism>
<dbReference type="RefSeq" id="WP_111340319.1">
    <property type="nucleotide sequence ID" value="NZ_QLII01000001.1"/>
</dbReference>
<keyword evidence="3" id="KW-1185">Reference proteome</keyword>
<dbReference type="Proteomes" id="UP000249016">
    <property type="component" value="Unassembled WGS sequence"/>
</dbReference>
<feature type="domain" description="DUF5655" evidence="1">
    <location>
        <begin position="199"/>
        <end position="299"/>
    </location>
</feature>